<feature type="coiled-coil region" evidence="1">
    <location>
        <begin position="439"/>
        <end position="480"/>
    </location>
</feature>
<evidence type="ECO:0000313" key="4">
    <source>
        <dbReference type="Proteomes" id="UP000777482"/>
    </source>
</evidence>
<dbReference type="AlphaFoldDB" id="A0A9P7B706"/>
<evidence type="ECO:0000256" key="1">
    <source>
        <dbReference type="SAM" id="Coils"/>
    </source>
</evidence>
<organism evidence="3 4">
    <name type="scientific">Rhodotorula mucilaginosa</name>
    <name type="common">Yeast</name>
    <name type="synonym">Rhodotorula rubra</name>
    <dbReference type="NCBI Taxonomy" id="5537"/>
    <lineage>
        <taxon>Eukaryota</taxon>
        <taxon>Fungi</taxon>
        <taxon>Dikarya</taxon>
        <taxon>Basidiomycota</taxon>
        <taxon>Pucciniomycotina</taxon>
        <taxon>Microbotryomycetes</taxon>
        <taxon>Sporidiobolales</taxon>
        <taxon>Sporidiobolaceae</taxon>
        <taxon>Rhodotorula</taxon>
    </lineage>
</organism>
<feature type="region of interest" description="Disordered" evidence="2">
    <location>
        <begin position="109"/>
        <end position="148"/>
    </location>
</feature>
<dbReference type="EMBL" id="PUHQ01000031">
    <property type="protein sequence ID" value="KAG0661832.1"/>
    <property type="molecule type" value="Genomic_DNA"/>
</dbReference>
<reference evidence="3 4" key="1">
    <citation type="submission" date="2020-11" db="EMBL/GenBank/DDBJ databases">
        <title>Kefir isolates.</title>
        <authorList>
            <person name="Marcisauskas S."/>
            <person name="Kim Y."/>
            <person name="Blasche S."/>
        </authorList>
    </citation>
    <scope>NUCLEOTIDE SEQUENCE [LARGE SCALE GENOMIC DNA]</scope>
    <source>
        <strain evidence="3 4">KR</strain>
    </source>
</reference>
<feature type="compositionally biased region" description="Low complexity" evidence="2">
    <location>
        <begin position="118"/>
        <end position="131"/>
    </location>
</feature>
<dbReference type="Proteomes" id="UP000777482">
    <property type="component" value="Unassembled WGS sequence"/>
</dbReference>
<gene>
    <name evidence="3" type="ORF">C6P46_003723</name>
</gene>
<keyword evidence="1" id="KW-0175">Coiled coil</keyword>
<protein>
    <submittedName>
        <fullName evidence="3">Uncharacterized protein</fullName>
    </submittedName>
</protein>
<keyword evidence="4" id="KW-1185">Reference proteome</keyword>
<feature type="region of interest" description="Disordered" evidence="2">
    <location>
        <begin position="1"/>
        <end position="34"/>
    </location>
</feature>
<evidence type="ECO:0000313" key="3">
    <source>
        <dbReference type="EMBL" id="KAG0661832.1"/>
    </source>
</evidence>
<feature type="compositionally biased region" description="Pro residues" evidence="2">
    <location>
        <begin position="132"/>
        <end position="145"/>
    </location>
</feature>
<sequence length="535" mass="59561">MVSSERTRIHPRQDKPLKGATVRLRDRRSSREREGLEAEVDALRTELAEERARTLELSKGVCRIEGGSGAALVRALQKELAEKEEQLRSSDALLQTAIYERNELAARVPAKEAEEPVEPALPAVPTPSVSKPSPPAVPTPRTPSEPPHDSVYAYLLAELGTAEKRSRDLESDIQNLERTLQAKDALLGGATARLKQVEKTVVELKEALQSERDMADRKLRQALAKADREAETKRKRDVKEASEPVARLRTVLDEVYEERDSLLTRLRVATFQLEELKPRMAPLGVKPRSAKAHLRHRAVDVFNFGGVDNASRPRTAYFPKATAVLEGSSPALPALQELNTAAAVLDRYYGLCDVFNLSETDIDNLLRDKNGFRRSIEVKVSPAGSLVDLLRSLRKKQNQPHTALEAASCKLGEYRRKYRNALLNHQWTLNAHVQTLKSLRLCEDTVERLAQEKADLYARLSEAETAKAKMEEQVGGLEHAVEAASGATLATTAIKLTTRMHDLAKGHVEIVRQLRDENGSLRRALALESLHSMLK</sequence>
<accession>A0A9P7B706</accession>
<comment type="caution">
    <text evidence="3">The sequence shown here is derived from an EMBL/GenBank/DDBJ whole genome shotgun (WGS) entry which is preliminary data.</text>
</comment>
<proteinExistence type="predicted"/>
<evidence type="ECO:0000256" key="2">
    <source>
        <dbReference type="SAM" id="MobiDB-lite"/>
    </source>
</evidence>
<name>A0A9P7B706_RHOMI</name>
<feature type="coiled-coil region" evidence="1">
    <location>
        <begin position="159"/>
        <end position="225"/>
    </location>
</feature>